<evidence type="ECO:0000259" key="10">
    <source>
        <dbReference type="Pfam" id="PF11838"/>
    </source>
</evidence>
<accession>A0ABN7RV72</accession>
<dbReference type="PRINTS" id="PR00756">
    <property type="entry name" value="ALADIPTASE"/>
</dbReference>
<dbReference type="Proteomes" id="UP001158576">
    <property type="component" value="Chromosome PAR"/>
</dbReference>
<dbReference type="CDD" id="cd09601">
    <property type="entry name" value="M1_APN-Q_like"/>
    <property type="match status" value="1"/>
</dbReference>
<keyword evidence="5 7" id="KW-0862">Zinc</keyword>
<keyword evidence="3 7" id="KW-0479">Metal-binding</keyword>
<keyword evidence="2 7" id="KW-0645">Protease</keyword>
<reference evidence="12 13" key="1">
    <citation type="submission" date="2021-04" db="EMBL/GenBank/DDBJ databases">
        <authorList>
            <person name="Bliznina A."/>
        </authorList>
    </citation>
    <scope>NUCLEOTIDE SEQUENCE [LARGE SCALE GENOMIC DNA]</scope>
</reference>
<evidence type="ECO:0000256" key="4">
    <source>
        <dbReference type="ARBA" id="ARBA00022801"/>
    </source>
</evidence>
<comment type="cofactor">
    <cofactor evidence="7">
        <name>Zn(2+)</name>
        <dbReference type="ChEBI" id="CHEBI:29105"/>
    </cofactor>
    <text evidence="7">Binds 1 zinc ion per subunit.</text>
</comment>
<dbReference type="InterPro" id="IPR014782">
    <property type="entry name" value="Peptidase_M1_dom"/>
</dbReference>
<dbReference type="EMBL" id="OU015568">
    <property type="protein sequence ID" value="CAG5086785.1"/>
    <property type="molecule type" value="Genomic_DNA"/>
</dbReference>
<comment type="similarity">
    <text evidence="1 7">Belongs to the peptidase M1 family.</text>
</comment>
<keyword evidence="6 7" id="KW-0482">Metalloprotease</keyword>
<evidence type="ECO:0000256" key="8">
    <source>
        <dbReference type="SAM" id="SignalP"/>
    </source>
</evidence>
<dbReference type="PANTHER" id="PTHR11533">
    <property type="entry name" value="PROTEASE M1 ZINC METALLOPROTEASE"/>
    <property type="match status" value="1"/>
</dbReference>
<organism evidence="12 13">
    <name type="scientific">Oikopleura dioica</name>
    <name type="common">Tunicate</name>
    <dbReference type="NCBI Taxonomy" id="34765"/>
    <lineage>
        <taxon>Eukaryota</taxon>
        <taxon>Metazoa</taxon>
        <taxon>Chordata</taxon>
        <taxon>Tunicata</taxon>
        <taxon>Appendicularia</taxon>
        <taxon>Copelata</taxon>
        <taxon>Oikopleuridae</taxon>
        <taxon>Oikopleura</taxon>
    </lineage>
</organism>
<dbReference type="Pfam" id="PF11838">
    <property type="entry name" value="ERAP1_C"/>
    <property type="match status" value="1"/>
</dbReference>
<dbReference type="EC" id="3.4.11.-" evidence="7"/>
<keyword evidence="4 7" id="KW-0378">Hydrolase</keyword>
<feature type="domain" description="ERAP1-like C-terminal" evidence="10">
    <location>
        <begin position="631"/>
        <end position="935"/>
    </location>
</feature>
<dbReference type="SUPFAM" id="SSF63737">
    <property type="entry name" value="Leukotriene A4 hydrolase N-terminal domain"/>
    <property type="match status" value="1"/>
</dbReference>
<dbReference type="InterPro" id="IPR050344">
    <property type="entry name" value="Peptidase_M1_aminopeptidases"/>
</dbReference>
<dbReference type="Pfam" id="PF17900">
    <property type="entry name" value="Peptidase_M1_N"/>
    <property type="match status" value="1"/>
</dbReference>
<dbReference type="Gene3D" id="2.60.40.1730">
    <property type="entry name" value="tricorn interacting facor f3 domain"/>
    <property type="match status" value="1"/>
</dbReference>
<sequence length="958" mass="109662">MKVSFILFGIALGQICPGAEECLEFCTQTYETCNRECTDSFCLSQCLRQFDNCNWGCPCEKNCEGGCPCPLSESGWAFCPENETGYVDDSIEPLTYNVNLRLWLDPENQGEHPAEGDFHFDGETTFFFKPRRNTDYLILNFYDLHFSEIKVVNLNSIYKLEGQRIYVAIPWHDGFKAGIEYRLEAKYFGYMRPNNYGLYLSQYDDDQGRTHYLAGTQFEDEGARRVFPCIDQPNAKAEFRLNVTHERDFEWTEGGISYWANTGMPGFTYENPEGSGVITTEFSKTVKMSTYLLAITVTDFVSIDTSSVIDQIPMAHSYRPEYSVPEFNRDDVAFHAAECGNRALDVFGRRLGVYYGDMGIPKIDQTALPDFSAGAMENWGLVLYREVSMLYNRTSDRTSTKHNICLTVSHELAHQWWGNHVTCDTWEEIWLNEAFATIFQYIGVEYASDLDERLNWEEDSQIGTWDLDDWFIIGEMMAGLETDASVMNSQPLLNKENTWNLGPWGPVGIIYRKGASILSMMRDNNVTVAGNSYEKKYTAGESVQSICKDLKEAGGVRLPANGSDFYSYFDTFEPYIKQMGYPLLTVDTDLIDGDTYVKFTQQRWVGSEDENNIADQPPNVPPSPLLRNSRRKILDQLSSDKDMIPKAARAKLIADYFAFAENVELTGRDITNAFEVAKFASEETEKLVWDVINSATAYTSTILRFTENKSLLDDYMQVQVRAFYDLYGNAVVGNDAEHLAMERALGVACKFGLSECVSDASTEFNLFVTRVNGVVDYENEPMADRKESVYCYGIEVGTQDQWRLQWSRYATASSNEQAIIRRSLACTKDPVMVQVYLQLSTQDDIRLQDKHYSFVALAKGLYSRDDTWAFVKTNWDYFYNMIVNEGWTRVGLIIDALAESWSTEEDKQDLQAFYEQLEKEDRLANLKKTFENALITVQKNIDWRSNYESKLVDWLTEN</sequence>
<feature type="domain" description="Aminopeptidase N-like N-terminal" evidence="11">
    <location>
        <begin position="93"/>
        <end position="292"/>
    </location>
</feature>
<proteinExistence type="inferred from homology"/>
<evidence type="ECO:0000259" key="11">
    <source>
        <dbReference type="Pfam" id="PF17900"/>
    </source>
</evidence>
<evidence type="ECO:0000259" key="9">
    <source>
        <dbReference type="Pfam" id="PF01433"/>
    </source>
</evidence>
<dbReference type="InterPro" id="IPR042097">
    <property type="entry name" value="Aminopeptidase_N-like_N_sf"/>
</dbReference>
<dbReference type="InterPro" id="IPR034016">
    <property type="entry name" value="M1_APN-typ"/>
</dbReference>
<evidence type="ECO:0000256" key="3">
    <source>
        <dbReference type="ARBA" id="ARBA00022723"/>
    </source>
</evidence>
<evidence type="ECO:0000256" key="2">
    <source>
        <dbReference type="ARBA" id="ARBA00022670"/>
    </source>
</evidence>
<evidence type="ECO:0000256" key="1">
    <source>
        <dbReference type="ARBA" id="ARBA00010136"/>
    </source>
</evidence>
<feature type="signal peptide" evidence="8">
    <location>
        <begin position="1"/>
        <end position="21"/>
    </location>
</feature>
<name>A0ABN7RV72_OIKDI</name>
<dbReference type="PANTHER" id="PTHR11533:SF299">
    <property type="entry name" value="AMINOPEPTIDASE"/>
    <property type="match status" value="1"/>
</dbReference>
<evidence type="ECO:0000256" key="7">
    <source>
        <dbReference type="RuleBase" id="RU364040"/>
    </source>
</evidence>
<dbReference type="InterPro" id="IPR027268">
    <property type="entry name" value="Peptidase_M4/M1_CTD_sf"/>
</dbReference>
<dbReference type="InterPro" id="IPR045357">
    <property type="entry name" value="Aminopeptidase_N-like_N"/>
</dbReference>
<dbReference type="InterPro" id="IPR001930">
    <property type="entry name" value="Peptidase_M1"/>
</dbReference>
<keyword evidence="13" id="KW-1185">Reference proteome</keyword>
<feature type="domain" description="Peptidase M1 membrane alanine aminopeptidase" evidence="9">
    <location>
        <begin position="338"/>
        <end position="523"/>
    </location>
</feature>
<evidence type="ECO:0000313" key="12">
    <source>
        <dbReference type="EMBL" id="CAG5086785.1"/>
    </source>
</evidence>
<dbReference type="SUPFAM" id="SSF55486">
    <property type="entry name" value="Metalloproteases ('zincins'), catalytic domain"/>
    <property type="match status" value="1"/>
</dbReference>
<dbReference type="Gene3D" id="1.25.50.20">
    <property type="match status" value="1"/>
</dbReference>
<gene>
    <name evidence="12" type="ORF">OKIOD_LOCUS2910</name>
</gene>
<dbReference type="Gene3D" id="1.10.390.10">
    <property type="entry name" value="Neutral Protease Domain 2"/>
    <property type="match status" value="1"/>
</dbReference>
<keyword evidence="8" id="KW-0732">Signal</keyword>
<feature type="chain" id="PRO_5046573456" description="Aminopeptidase" evidence="8">
    <location>
        <begin position="22"/>
        <end position="958"/>
    </location>
</feature>
<dbReference type="Pfam" id="PF01433">
    <property type="entry name" value="Peptidase_M1"/>
    <property type="match status" value="1"/>
</dbReference>
<evidence type="ECO:0000313" key="13">
    <source>
        <dbReference type="Proteomes" id="UP001158576"/>
    </source>
</evidence>
<dbReference type="InterPro" id="IPR024571">
    <property type="entry name" value="ERAP1-like_C_dom"/>
</dbReference>
<evidence type="ECO:0000256" key="6">
    <source>
        <dbReference type="ARBA" id="ARBA00023049"/>
    </source>
</evidence>
<keyword evidence="7" id="KW-0031">Aminopeptidase</keyword>
<protein>
    <recommendedName>
        <fullName evidence="7">Aminopeptidase</fullName>
        <ecNumber evidence="7">3.4.11.-</ecNumber>
    </recommendedName>
</protein>
<evidence type="ECO:0000256" key="5">
    <source>
        <dbReference type="ARBA" id="ARBA00022833"/>
    </source>
</evidence>